<keyword evidence="2" id="KW-1185">Reference proteome</keyword>
<sequence>MKSHRGTIGFVCFEQICAAFPNSPDIVPRCLSSWHDRILSQEVDYRLRIVPRWSFIVAR</sequence>
<dbReference type="Proteomes" id="UP000265520">
    <property type="component" value="Unassembled WGS sequence"/>
</dbReference>
<accession>A0A392SMZ6</accession>
<protein>
    <submittedName>
        <fullName evidence="1">Uncharacterized protein</fullName>
    </submittedName>
</protein>
<name>A0A392SMZ6_9FABA</name>
<dbReference type="EMBL" id="LXQA010398583">
    <property type="protein sequence ID" value="MCI49256.1"/>
    <property type="molecule type" value="Genomic_DNA"/>
</dbReference>
<comment type="caution">
    <text evidence="1">The sequence shown here is derived from an EMBL/GenBank/DDBJ whole genome shotgun (WGS) entry which is preliminary data.</text>
</comment>
<evidence type="ECO:0000313" key="1">
    <source>
        <dbReference type="EMBL" id="MCI49256.1"/>
    </source>
</evidence>
<evidence type="ECO:0000313" key="2">
    <source>
        <dbReference type="Proteomes" id="UP000265520"/>
    </source>
</evidence>
<organism evidence="1 2">
    <name type="scientific">Trifolium medium</name>
    <dbReference type="NCBI Taxonomy" id="97028"/>
    <lineage>
        <taxon>Eukaryota</taxon>
        <taxon>Viridiplantae</taxon>
        <taxon>Streptophyta</taxon>
        <taxon>Embryophyta</taxon>
        <taxon>Tracheophyta</taxon>
        <taxon>Spermatophyta</taxon>
        <taxon>Magnoliopsida</taxon>
        <taxon>eudicotyledons</taxon>
        <taxon>Gunneridae</taxon>
        <taxon>Pentapetalae</taxon>
        <taxon>rosids</taxon>
        <taxon>fabids</taxon>
        <taxon>Fabales</taxon>
        <taxon>Fabaceae</taxon>
        <taxon>Papilionoideae</taxon>
        <taxon>50 kb inversion clade</taxon>
        <taxon>NPAAA clade</taxon>
        <taxon>Hologalegina</taxon>
        <taxon>IRL clade</taxon>
        <taxon>Trifolieae</taxon>
        <taxon>Trifolium</taxon>
    </lineage>
</organism>
<dbReference type="AlphaFoldDB" id="A0A392SMZ6"/>
<reference evidence="1 2" key="1">
    <citation type="journal article" date="2018" name="Front. Plant Sci.">
        <title>Red Clover (Trifolium pratense) and Zigzag Clover (T. medium) - A Picture of Genomic Similarities and Differences.</title>
        <authorList>
            <person name="Dluhosova J."/>
            <person name="Istvanek J."/>
            <person name="Nedelnik J."/>
            <person name="Repkova J."/>
        </authorList>
    </citation>
    <scope>NUCLEOTIDE SEQUENCE [LARGE SCALE GENOMIC DNA]</scope>
    <source>
        <strain evidence="2">cv. 10/8</strain>
        <tissue evidence="1">Leaf</tissue>
    </source>
</reference>
<proteinExistence type="predicted"/>